<comment type="caution">
    <text evidence="6">The sequence shown here is derived from an EMBL/GenBank/DDBJ whole genome shotgun (WGS) entry which is preliminary data.</text>
</comment>
<evidence type="ECO:0000313" key="6">
    <source>
        <dbReference type="EMBL" id="OVA17871.1"/>
    </source>
</evidence>
<dbReference type="AlphaFoldDB" id="A0A200R586"/>
<proteinExistence type="predicted"/>
<keyword evidence="3 6" id="KW-0347">Helicase</keyword>
<dbReference type="InterPro" id="IPR027417">
    <property type="entry name" value="P-loop_NTPase"/>
</dbReference>
<dbReference type="Pfam" id="PF00270">
    <property type="entry name" value="DEAD"/>
    <property type="match status" value="1"/>
</dbReference>
<dbReference type="Gene3D" id="3.40.50.300">
    <property type="entry name" value="P-loop containing nucleotide triphosphate hydrolases"/>
    <property type="match status" value="2"/>
</dbReference>
<dbReference type="InterPro" id="IPR011545">
    <property type="entry name" value="DEAD/DEAH_box_helicase_dom"/>
</dbReference>
<organism evidence="6 7">
    <name type="scientific">Macleaya cordata</name>
    <name type="common">Five-seeded plume-poppy</name>
    <name type="synonym">Bocconia cordata</name>
    <dbReference type="NCBI Taxonomy" id="56857"/>
    <lineage>
        <taxon>Eukaryota</taxon>
        <taxon>Viridiplantae</taxon>
        <taxon>Streptophyta</taxon>
        <taxon>Embryophyta</taxon>
        <taxon>Tracheophyta</taxon>
        <taxon>Spermatophyta</taxon>
        <taxon>Magnoliopsida</taxon>
        <taxon>Ranunculales</taxon>
        <taxon>Papaveraceae</taxon>
        <taxon>Papaveroideae</taxon>
        <taxon>Macleaya</taxon>
    </lineage>
</organism>
<name>A0A200R586_MACCD</name>
<dbReference type="InParanoid" id="A0A200R586"/>
<dbReference type="OrthoDB" id="1902637at2759"/>
<evidence type="ECO:0000256" key="4">
    <source>
        <dbReference type="ARBA" id="ARBA00022840"/>
    </source>
</evidence>
<dbReference type="FunCoup" id="A0A200R586">
    <property type="interactions" value="1851"/>
</dbReference>
<keyword evidence="2" id="KW-0378">Hydrolase</keyword>
<evidence type="ECO:0000256" key="2">
    <source>
        <dbReference type="ARBA" id="ARBA00022801"/>
    </source>
</evidence>
<gene>
    <name evidence="6" type="ORF">BVC80_1835g267</name>
</gene>
<dbReference type="GO" id="GO:0016787">
    <property type="term" value="F:hydrolase activity"/>
    <property type="evidence" value="ECO:0007669"/>
    <property type="project" value="UniProtKB-KW"/>
</dbReference>
<dbReference type="STRING" id="56857.A0A200R586"/>
<feature type="domain" description="DEAD/DEAH-box helicase" evidence="5">
    <location>
        <begin position="108"/>
        <end position="215"/>
    </location>
</feature>
<evidence type="ECO:0000259" key="5">
    <source>
        <dbReference type="Pfam" id="PF00270"/>
    </source>
</evidence>
<keyword evidence="4" id="KW-0067">ATP-binding</keyword>
<dbReference type="PANTHER" id="PTHR47960">
    <property type="entry name" value="DEAD-BOX ATP-DEPENDENT RNA HELICASE 50"/>
    <property type="match status" value="1"/>
</dbReference>
<reference evidence="6 7" key="1">
    <citation type="journal article" date="2017" name="Mol. Plant">
        <title>The Genome of Medicinal Plant Macleaya cordata Provides New Insights into Benzylisoquinoline Alkaloids Metabolism.</title>
        <authorList>
            <person name="Liu X."/>
            <person name="Liu Y."/>
            <person name="Huang P."/>
            <person name="Ma Y."/>
            <person name="Qing Z."/>
            <person name="Tang Q."/>
            <person name="Cao H."/>
            <person name="Cheng P."/>
            <person name="Zheng Y."/>
            <person name="Yuan Z."/>
            <person name="Zhou Y."/>
            <person name="Liu J."/>
            <person name="Tang Z."/>
            <person name="Zhuo Y."/>
            <person name="Zhang Y."/>
            <person name="Yu L."/>
            <person name="Huang J."/>
            <person name="Yang P."/>
            <person name="Peng Q."/>
            <person name="Zhang J."/>
            <person name="Jiang W."/>
            <person name="Zhang Z."/>
            <person name="Lin K."/>
            <person name="Ro D.K."/>
            <person name="Chen X."/>
            <person name="Xiong X."/>
            <person name="Shang Y."/>
            <person name="Huang S."/>
            <person name="Zeng J."/>
        </authorList>
    </citation>
    <scope>NUCLEOTIDE SEQUENCE [LARGE SCALE GENOMIC DNA]</scope>
    <source>
        <strain evidence="7">cv. BLH2017</strain>
        <tissue evidence="6">Root</tissue>
    </source>
</reference>
<dbReference type="SUPFAM" id="SSF52540">
    <property type="entry name" value="P-loop containing nucleoside triphosphate hydrolases"/>
    <property type="match status" value="1"/>
</dbReference>
<sequence>MKVQMLENGCHARAMRYHRNLDRPSKFLIMCLNSIQNALLHNGTFNNDTDKHLLVSDWGFEFWKCFSSGSDILETTGDCSSIEQIGWMVSTAADLIVGMEQQGLHIASPFLLFLVPSQEKIHQVCKPLKAHGIHTVSVHAGASLDHQIHGLKTCEPEFIVSTPERFLELISLKAIDLSGLSLLVIDGLGSFIRGGFLDKIKIIRQSIRDYCQTVIFNDSFGTSSTAAVQILQDEPICRLSLSDSIASQSACISQNVHTCTSEEKLLKGIQILNQEYGNCLFSEYPKVLFVGESGKTHILADSLIAKGYSVSNDAPSDSLQEVNSEKKPVVFVTDTEDVEKMSEFEIVIIVDFPPLIDNYVSILTRMARHTVNGVLHSFFCQGDAQLAEPLIEILEQCGQSVPETLRKYLYSSSFMLKR</sequence>
<evidence type="ECO:0000313" key="7">
    <source>
        <dbReference type="Proteomes" id="UP000195402"/>
    </source>
</evidence>
<accession>A0A200R586</accession>
<dbReference type="GO" id="GO:0003676">
    <property type="term" value="F:nucleic acid binding"/>
    <property type="evidence" value="ECO:0007669"/>
    <property type="project" value="InterPro"/>
</dbReference>
<evidence type="ECO:0000256" key="3">
    <source>
        <dbReference type="ARBA" id="ARBA00022806"/>
    </source>
</evidence>
<dbReference type="Proteomes" id="UP000195402">
    <property type="component" value="Unassembled WGS sequence"/>
</dbReference>
<keyword evidence="1" id="KW-0547">Nucleotide-binding</keyword>
<dbReference type="OMA" id="ENGCHAR"/>
<dbReference type="GO" id="GO:0005524">
    <property type="term" value="F:ATP binding"/>
    <property type="evidence" value="ECO:0007669"/>
    <property type="project" value="UniProtKB-KW"/>
</dbReference>
<protein>
    <submittedName>
        <fullName evidence="6">DNA/RNA helicase</fullName>
    </submittedName>
</protein>
<dbReference type="GO" id="GO:0004386">
    <property type="term" value="F:helicase activity"/>
    <property type="evidence" value="ECO:0007669"/>
    <property type="project" value="UniProtKB-KW"/>
</dbReference>
<evidence type="ECO:0000256" key="1">
    <source>
        <dbReference type="ARBA" id="ARBA00022741"/>
    </source>
</evidence>
<keyword evidence="7" id="KW-1185">Reference proteome</keyword>
<dbReference type="EMBL" id="MVGT01000437">
    <property type="protein sequence ID" value="OVA17871.1"/>
    <property type="molecule type" value="Genomic_DNA"/>
</dbReference>